<proteinExistence type="predicted"/>
<dbReference type="Gene3D" id="1.25.40.10">
    <property type="entry name" value="Tetratricopeptide repeat domain"/>
    <property type="match status" value="1"/>
</dbReference>
<dbReference type="Proteomes" id="UP001148614">
    <property type="component" value="Unassembled WGS sequence"/>
</dbReference>
<accession>A0A9W8TK04</accession>
<dbReference type="SUPFAM" id="SSF48452">
    <property type="entry name" value="TPR-like"/>
    <property type="match status" value="1"/>
</dbReference>
<dbReference type="EMBL" id="JANPWZ010001916">
    <property type="protein sequence ID" value="KAJ3562348.1"/>
    <property type="molecule type" value="Genomic_DNA"/>
</dbReference>
<protein>
    <submittedName>
        <fullName evidence="1">Uncharacterized protein</fullName>
    </submittedName>
</protein>
<dbReference type="AlphaFoldDB" id="A0A9W8TK04"/>
<sequence>MVECLEIRQRLLPADDLLIALAYIGIGQAVGAQERYSEGLEWLLKGGEILKGPAGDATARKIAWGYNTSRNYYCIGRFEEAEELLMTAFNLVKATQG</sequence>
<evidence type="ECO:0000313" key="1">
    <source>
        <dbReference type="EMBL" id="KAJ3562348.1"/>
    </source>
</evidence>
<keyword evidence="2" id="KW-1185">Reference proteome</keyword>
<name>A0A9W8TK04_9PEZI</name>
<comment type="caution">
    <text evidence="1">The sequence shown here is derived from an EMBL/GenBank/DDBJ whole genome shotgun (WGS) entry which is preliminary data.</text>
</comment>
<evidence type="ECO:0000313" key="2">
    <source>
        <dbReference type="Proteomes" id="UP001148614"/>
    </source>
</evidence>
<reference evidence="1" key="1">
    <citation type="submission" date="2022-07" db="EMBL/GenBank/DDBJ databases">
        <title>Genome Sequence of Xylaria arbuscula.</title>
        <authorList>
            <person name="Buettner E."/>
        </authorList>
    </citation>
    <scope>NUCLEOTIDE SEQUENCE</scope>
    <source>
        <strain evidence="1">VT107</strain>
    </source>
</reference>
<gene>
    <name evidence="1" type="ORF">NPX13_g8597</name>
</gene>
<organism evidence="1 2">
    <name type="scientific">Xylaria arbuscula</name>
    <dbReference type="NCBI Taxonomy" id="114810"/>
    <lineage>
        <taxon>Eukaryota</taxon>
        <taxon>Fungi</taxon>
        <taxon>Dikarya</taxon>
        <taxon>Ascomycota</taxon>
        <taxon>Pezizomycotina</taxon>
        <taxon>Sordariomycetes</taxon>
        <taxon>Xylariomycetidae</taxon>
        <taxon>Xylariales</taxon>
        <taxon>Xylariaceae</taxon>
        <taxon>Xylaria</taxon>
    </lineage>
</organism>
<dbReference type="InterPro" id="IPR011990">
    <property type="entry name" value="TPR-like_helical_dom_sf"/>
</dbReference>